<dbReference type="AlphaFoldDB" id="A0A9X0ADG7"/>
<dbReference type="OrthoDB" id="3534516at2759"/>
<keyword evidence="1" id="KW-0812">Transmembrane</keyword>
<dbReference type="Proteomes" id="UP001152300">
    <property type="component" value="Unassembled WGS sequence"/>
</dbReference>
<keyword evidence="3" id="KW-1185">Reference proteome</keyword>
<sequence>MAQELPKPESMVENNILDLWEDAQKKFFTTAAYQKYGGAFNEAILDPSKWSETLERSLEKSEGPVKEICRKVGRHIEAIQTAIGIASGVFQIVAAVILFALVGS</sequence>
<evidence type="ECO:0000256" key="1">
    <source>
        <dbReference type="SAM" id="Phobius"/>
    </source>
</evidence>
<name>A0A9X0ADG7_9HELO</name>
<protein>
    <submittedName>
        <fullName evidence="2">Uncharacterized protein</fullName>
    </submittedName>
</protein>
<evidence type="ECO:0000313" key="3">
    <source>
        <dbReference type="Proteomes" id="UP001152300"/>
    </source>
</evidence>
<keyword evidence="1" id="KW-1133">Transmembrane helix</keyword>
<proteinExistence type="predicted"/>
<dbReference type="EMBL" id="JAPEIS010000013">
    <property type="protein sequence ID" value="KAJ8060339.1"/>
    <property type="molecule type" value="Genomic_DNA"/>
</dbReference>
<reference evidence="2" key="1">
    <citation type="submission" date="2022-11" db="EMBL/GenBank/DDBJ databases">
        <title>Genome Resource of Sclerotinia nivalis Strain SnTB1, a Plant Pathogen Isolated from American Ginseng.</title>
        <authorList>
            <person name="Fan S."/>
        </authorList>
    </citation>
    <scope>NUCLEOTIDE SEQUENCE</scope>
    <source>
        <strain evidence="2">SnTB1</strain>
    </source>
</reference>
<evidence type="ECO:0000313" key="2">
    <source>
        <dbReference type="EMBL" id="KAJ8060339.1"/>
    </source>
</evidence>
<accession>A0A9X0ADG7</accession>
<comment type="caution">
    <text evidence="2">The sequence shown here is derived from an EMBL/GenBank/DDBJ whole genome shotgun (WGS) entry which is preliminary data.</text>
</comment>
<feature type="transmembrane region" description="Helical" evidence="1">
    <location>
        <begin position="78"/>
        <end position="102"/>
    </location>
</feature>
<keyword evidence="1" id="KW-0472">Membrane</keyword>
<gene>
    <name evidence="2" type="ORF">OCU04_010672</name>
</gene>
<organism evidence="2 3">
    <name type="scientific">Sclerotinia nivalis</name>
    <dbReference type="NCBI Taxonomy" id="352851"/>
    <lineage>
        <taxon>Eukaryota</taxon>
        <taxon>Fungi</taxon>
        <taxon>Dikarya</taxon>
        <taxon>Ascomycota</taxon>
        <taxon>Pezizomycotina</taxon>
        <taxon>Leotiomycetes</taxon>
        <taxon>Helotiales</taxon>
        <taxon>Sclerotiniaceae</taxon>
        <taxon>Sclerotinia</taxon>
    </lineage>
</organism>